<dbReference type="CDD" id="cd07377">
    <property type="entry name" value="WHTH_GntR"/>
    <property type="match status" value="1"/>
</dbReference>
<dbReference type="PROSITE" id="PS50949">
    <property type="entry name" value="HTH_GNTR"/>
    <property type="match status" value="1"/>
</dbReference>
<evidence type="ECO:0000256" key="5">
    <source>
        <dbReference type="ARBA" id="ARBA00023125"/>
    </source>
</evidence>
<dbReference type="Gene3D" id="1.10.10.10">
    <property type="entry name" value="Winged helix-like DNA-binding domain superfamily/Winged helix DNA-binding domain"/>
    <property type="match status" value="1"/>
</dbReference>
<dbReference type="InterPro" id="IPR036390">
    <property type="entry name" value="WH_DNA-bd_sf"/>
</dbReference>
<dbReference type="STRING" id="592010.GCWU000182_000311"/>
<evidence type="ECO:0000313" key="9">
    <source>
        <dbReference type="Proteomes" id="UP000019050"/>
    </source>
</evidence>
<dbReference type="InterPro" id="IPR015421">
    <property type="entry name" value="PyrdxlP-dep_Trfase_major"/>
</dbReference>
<keyword evidence="2" id="KW-0808">Transferase</keyword>
<comment type="caution">
    <text evidence="8">The sequence shown here is derived from an EMBL/GenBank/DDBJ whole genome shotgun (WGS) entry which is preliminary data.</text>
</comment>
<keyword evidence="2" id="KW-0032">Aminotransferase</keyword>
<dbReference type="OrthoDB" id="9808770at2"/>
<dbReference type="SUPFAM" id="SSF53383">
    <property type="entry name" value="PLP-dependent transferases"/>
    <property type="match status" value="1"/>
</dbReference>
<protein>
    <submittedName>
        <fullName evidence="8">HTH-type transcriptional regulatory protein GabR</fullName>
    </submittedName>
</protein>
<dbReference type="RefSeq" id="WP_023390968.1">
    <property type="nucleotide sequence ID" value="NZ_KI535340.1"/>
</dbReference>
<dbReference type="PANTHER" id="PTHR46577:SF1">
    <property type="entry name" value="HTH-TYPE TRANSCRIPTIONAL REGULATORY PROTEIN GABR"/>
    <property type="match status" value="1"/>
</dbReference>
<feature type="domain" description="HTH gntR-type" evidence="7">
    <location>
        <begin position="11"/>
        <end position="79"/>
    </location>
</feature>
<dbReference type="InterPro" id="IPR004839">
    <property type="entry name" value="Aminotransferase_I/II_large"/>
</dbReference>
<evidence type="ECO:0000256" key="3">
    <source>
        <dbReference type="ARBA" id="ARBA00022898"/>
    </source>
</evidence>
<dbReference type="GeneID" id="84816475"/>
<dbReference type="InterPro" id="IPR015424">
    <property type="entry name" value="PyrdxlP-dep_Trfase"/>
</dbReference>
<keyword evidence="5" id="KW-0238">DNA-binding</keyword>
<dbReference type="SUPFAM" id="SSF46785">
    <property type="entry name" value="Winged helix' DNA-binding domain"/>
    <property type="match status" value="1"/>
</dbReference>
<dbReference type="HOGENOM" id="CLU_017584_0_1_9"/>
<dbReference type="Pfam" id="PF00392">
    <property type="entry name" value="GntR"/>
    <property type="match status" value="1"/>
</dbReference>
<dbReference type="AlphaFoldDB" id="W1Q5V1"/>
<keyword evidence="4" id="KW-0805">Transcription regulation</keyword>
<dbReference type="SMART" id="SM00345">
    <property type="entry name" value="HTH_GNTR"/>
    <property type="match status" value="1"/>
</dbReference>
<reference evidence="8" key="1">
    <citation type="submission" date="2013-06" db="EMBL/GenBank/DDBJ databases">
        <authorList>
            <person name="Weinstock G."/>
            <person name="Sodergren E."/>
            <person name="Clifton S."/>
            <person name="Fulton L."/>
            <person name="Fulton B."/>
            <person name="Courtney L."/>
            <person name="Fronick C."/>
            <person name="Harrison M."/>
            <person name="Strong C."/>
            <person name="Farmer C."/>
            <person name="Delahaunty K."/>
            <person name="Markovic C."/>
            <person name="Hall O."/>
            <person name="Minx P."/>
            <person name="Tomlinson C."/>
            <person name="Mitreva M."/>
            <person name="Nelson J."/>
            <person name="Hou S."/>
            <person name="Wollam A."/>
            <person name="Pepin K.H."/>
            <person name="Johnson M."/>
            <person name="Bhonagiri V."/>
            <person name="Nash W.E."/>
            <person name="Warren W."/>
            <person name="Chinwalla A."/>
            <person name="Mardis E.R."/>
            <person name="Wilson R.K."/>
        </authorList>
    </citation>
    <scope>NUCLEOTIDE SEQUENCE [LARGE SCALE GENOMIC DNA]</scope>
    <source>
        <strain evidence="8">ATCC 49176</strain>
    </source>
</reference>
<gene>
    <name evidence="8" type="ORF">GCWU000182_000311</name>
</gene>
<dbReference type="GO" id="GO:0003677">
    <property type="term" value="F:DNA binding"/>
    <property type="evidence" value="ECO:0007669"/>
    <property type="project" value="UniProtKB-KW"/>
</dbReference>
<dbReference type="GO" id="GO:0030170">
    <property type="term" value="F:pyridoxal phosphate binding"/>
    <property type="evidence" value="ECO:0007669"/>
    <property type="project" value="InterPro"/>
</dbReference>
<evidence type="ECO:0000256" key="4">
    <source>
        <dbReference type="ARBA" id="ARBA00023015"/>
    </source>
</evidence>
<sequence>MLIHLDPNKKEALYSQLYQAIKNQIHSGHLAAHQKLPSKRQLAKDLGISLNTVINAYDQLSLEGYLETKPRQGYFVADVRFQVQLASEEASLTTSPSPSWRHDLTKAETDPSLFPYEIFRRLYTQRFDSQSPDLLEPSSVQGLAPLRSSLASYLANERGVPCQPDQLILGPNAQALYQVLVQLLPPKRRIGIEDPGYHAQLPFLKEMGWQVQACPLDQLGLAIEEAPLDQLDILSVTPTHQFPTGSLMPLTRRQAILDWARQSPNRWIIEDDYDSQFKYSGRPIPSLAQLDQGNQVIYMGSLSRILSPGLRISYMVLPTSLLSLFYQKEKQFAVNLNTISQYAIHDFIQQGHLERHLNRARSFYKRKRDRLINAIEAQDPQAQLIGLDAGLHLLIQPSFAFHSQPFLAQLAQEGIRLKTLADFSIQAQTGFDQQIFLSFSGLPMDEVDTLINDLYQALRQHKKTTKS</sequence>
<evidence type="ECO:0000313" key="8">
    <source>
        <dbReference type="EMBL" id="ESK66620.1"/>
    </source>
</evidence>
<keyword evidence="6" id="KW-0804">Transcription</keyword>
<comment type="similarity">
    <text evidence="1">In the C-terminal section; belongs to the class-I pyridoxal-phosphate-dependent aminotransferase family.</text>
</comment>
<evidence type="ECO:0000256" key="6">
    <source>
        <dbReference type="ARBA" id="ARBA00023163"/>
    </source>
</evidence>
<proteinExistence type="inferred from homology"/>
<dbReference type="InterPro" id="IPR000524">
    <property type="entry name" value="Tscrpt_reg_HTH_GntR"/>
</dbReference>
<dbReference type="PANTHER" id="PTHR46577">
    <property type="entry name" value="HTH-TYPE TRANSCRIPTIONAL REGULATORY PROTEIN GABR"/>
    <property type="match status" value="1"/>
</dbReference>
<dbReference type="CDD" id="cd00609">
    <property type="entry name" value="AAT_like"/>
    <property type="match status" value="1"/>
</dbReference>
<dbReference type="GO" id="GO:0008483">
    <property type="term" value="F:transaminase activity"/>
    <property type="evidence" value="ECO:0007669"/>
    <property type="project" value="UniProtKB-KW"/>
</dbReference>
<keyword evidence="3" id="KW-0663">Pyridoxal phosphate</keyword>
<evidence type="ECO:0000256" key="1">
    <source>
        <dbReference type="ARBA" id="ARBA00005384"/>
    </source>
</evidence>
<dbReference type="Proteomes" id="UP000019050">
    <property type="component" value="Unassembled WGS sequence"/>
</dbReference>
<organism evidence="8 9">
    <name type="scientific">Abiotrophia defectiva ATCC 49176</name>
    <dbReference type="NCBI Taxonomy" id="592010"/>
    <lineage>
        <taxon>Bacteria</taxon>
        <taxon>Bacillati</taxon>
        <taxon>Bacillota</taxon>
        <taxon>Bacilli</taxon>
        <taxon>Lactobacillales</taxon>
        <taxon>Aerococcaceae</taxon>
        <taxon>Abiotrophia</taxon>
    </lineage>
</organism>
<accession>W1Q5V1</accession>
<dbReference type="Pfam" id="PF00155">
    <property type="entry name" value="Aminotran_1_2"/>
    <property type="match status" value="1"/>
</dbReference>
<keyword evidence="9" id="KW-1185">Reference proteome</keyword>
<evidence type="ECO:0000259" key="7">
    <source>
        <dbReference type="PROSITE" id="PS50949"/>
    </source>
</evidence>
<dbReference type="InterPro" id="IPR051446">
    <property type="entry name" value="HTH_trans_reg/aminotransferase"/>
</dbReference>
<dbReference type="GO" id="GO:0003700">
    <property type="term" value="F:DNA-binding transcription factor activity"/>
    <property type="evidence" value="ECO:0007669"/>
    <property type="project" value="InterPro"/>
</dbReference>
<dbReference type="EMBL" id="ACIN03000001">
    <property type="protein sequence ID" value="ESK66620.1"/>
    <property type="molecule type" value="Genomic_DNA"/>
</dbReference>
<name>W1Q5V1_ABIDE</name>
<dbReference type="InterPro" id="IPR036388">
    <property type="entry name" value="WH-like_DNA-bd_sf"/>
</dbReference>
<dbReference type="Gene3D" id="3.40.640.10">
    <property type="entry name" value="Type I PLP-dependent aspartate aminotransferase-like (Major domain)"/>
    <property type="match status" value="1"/>
</dbReference>
<dbReference type="eggNOG" id="COG1167">
    <property type="taxonomic scope" value="Bacteria"/>
</dbReference>
<evidence type="ECO:0000256" key="2">
    <source>
        <dbReference type="ARBA" id="ARBA00022576"/>
    </source>
</evidence>